<dbReference type="GO" id="GO:0015990">
    <property type="term" value="P:electron transport coupled proton transport"/>
    <property type="evidence" value="ECO:0007669"/>
    <property type="project" value="TreeGrafter"/>
</dbReference>
<feature type="transmembrane region" description="Helical" evidence="7">
    <location>
        <begin position="162"/>
        <end position="182"/>
    </location>
</feature>
<dbReference type="EC" id="7.1.1.2" evidence="7"/>
<feature type="transmembrane region" description="Helical" evidence="7">
    <location>
        <begin position="396"/>
        <end position="422"/>
    </location>
</feature>
<feature type="transmembrane region" description="Helical" evidence="7">
    <location>
        <begin position="323"/>
        <end position="345"/>
    </location>
</feature>
<accession>A0A096Y6V5</accession>
<keyword evidence="6 7" id="KW-0472">Membrane</keyword>
<sequence>MSLFYLPLVPIVGVIISLFLKNPSHVRLCGLIASLVTFQLSLYYWMLFDFSTGKFQFLDSFDWFPFANLSYTVGLDGISLFFLLLTTFLMPICLLAGWSAIKSFVKEYIICFLILESLLVVVFTVLDLFLFYIFFEGVLIPMFLIIGIWGSRERKIRAAYYFFLYTLVGSVLMLLGILFIYFEVGSTDIQVLYSVEFSEIDQIFLWLAFFASFAVKIPMIPFHIWLPEAHVESPTAGSLVLAGILLKLGAYGFLRFSIPLFPLASVYFTPFVYALSVVGIVYGSLTTLRQVDLKKIIAYSSVAHMNFVTLGLFAFTMQSFEGSILLMLSHGVVSPALFLCVGVLYDRYKSRLLNYYSGLVQVMPLYAVIFSFFTLANLSLPGTSSFVGEFLILTGVYQINTSASIFSTLGVIFGAAYSLWLYNRVIFGTLKVSYTSTFFDINRREFFVFVPLILLTLWMGVYPESFLKPLHASVSELLCHLSFFPN</sequence>
<dbReference type="PRINTS" id="PR01437">
    <property type="entry name" value="NUOXDRDTASE4"/>
</dbReference>
<keyword evidence="7 9" id="KW-0496">Mitochondrion</keyword>
<feature type="transmembrane region" description="Helical" evidence="7">
    <location>
        <begin position="132"/>
        <end position="150"/>
    </location>
</feature>
<dbReference type="GO" id="GO:0042773">
    <property type="term" value="P:ATP synthesis coupled electron transport"/>
    <property type="evidence" value="ECO:0007669"/>
    <property type="project" value="InterPro"/>
</dbReference>
<dbReference type="PANTHER" id="PTHR43507:SF1">
    <property type="entry name" value="NADH-UBIQUINONE OXIDOREDUCTASE CHAIN 4"/>
    <property type="match status" value="1"/>
</dbReference>
<comment type="subcellular location">
    <subcellularLocation>
        <location evidence="2">Membrane</location>
        <topology evidence="2">Multi-pass membrane protein</topology>
    </subcellularLocation>
    <subcellularLocation>
        <location evidence="7">Mitochondrion membrane</location>
        <topology evidence="7">Multi-pass membrane protein</topology>
    </subcellularLocation>
</comment>
<comment type="function">
    <text evidence="1">Core subunit of the mitochondrial membrane respiratory chain NADH dehydrogenase (Complex I) that is believed to belong to the minimal assembly required for catalysis. Complex I functions in the transfer of electrons from NADH to the respiratory chain. The immediate electron acceptor for the enzyme is believed to be ubiquinone.</text>
</comment>
<dbReference type="RefSeq" id="YP_009092461.1">
    <property type="nucleotide sequence ID" value="NC_025293.1"/>
</dbReference>
<feature type="transmembrane region" description="Helical" evidence="7">
    <location>
        <begin position="238"/>
        <end position="258"/>
    </location>
</feature>
<keyword evidence="7" id="KW-0830">Ubiquinone</keyword>
<feature type="transmembrane region" description="Helical" evidence="7">
    <location>
        <begin position="202"/>
        <end position="226"/>
    </location>
</feature>
<keyword evidence="7" id="KW-0813">Transport</keyword>
<feature type="transmembrane region" description="Helical" evidence="7">
    <location>
        <begin position="446"/>
        <end position="463"/>
    </location>
</feature>
<dbReference type="InterPro" id="IPR010227">
    <property type="entry name" value="NADH_Q_OxRdtase_chainM/4"/>
</dbReference>
<feature type="transmembrane region" description="Helical" evidence="7">
    <location>
        <begin position="108"/>
        <end position="126"/>
    </location>
</feature>
<dbReference type="NCBIfam" id="TIGR01972">
    <property type="entry name" value="NDH_I_M"/>
    <property type="match status" value="1"/>
</dbReference>
<keyword evidence="4 7" id="KW-0812">Transmembrane</keyword>
<keyword evidence="7" id="KW-0679">Respiratory chain</keyword>
<evidence type="ECO:0000256" key="2">
    <source>
        <dbReference type="ARBA" id="ARBA00004141"/>
    </source>
</evidence>
<evidence type="ECO:0000256" key="6">
    <source>
        <dbReference type="ARBA" id="ARBA00023136"/>
    </source>
</evidence>
<dbReference type="GeneID" id="20832930"/>
<evidence type="ECO:0000313" key="9">
    <source>
        <dbReference type="EMBL" id="AIM52047.1"/>
    </source>
</evidence>
<name>A0A096Y6V5_9EUKA</name>
<evidence type="ECO:0000256" key="3">
    <source>
        <dbReference type="ARBA" id="ARBA00009025"/>
    </source>
</evidence>
<feature type="transmembrane region" description="Helical" evidence="7">
    <location>
        <begin position="297"/>
        <end position="317"/>
    </location>
</feature>
<comment type="similarity">
    <text evidence="3 7">Belongs to the complex I subunit 4 family.</text>
</comment>
<dbReference type="PANTHER" id="PTHR43507">
    <property type="entry name" value="NADH-UBIQUINONE OXIDOREDUCTASE CHAIN 4"/>
    <property type="match status" value="1"/>
</dbReference>
<dbReference type="GO" id="GO:0031966">
    <property type="term" value="C:mitochondrial membrane"/>
    <property type="evidence" value="ECO:0007669"/>
    <property type="project" value="UniProtKB-SubCell"/>
</dbReference>
<dbReference type="Pfam" id="PF00361">
    <property type="entry name" value="Proton_antipo_M"/>
    <property type="match status" value="1"/>
</dbReference>
<dbReference type="InterPro" id="IPR001750">
    <property type="entry name" value="ND/Mrp_TM"/>
</dbReference>
<evidence type="ECO:0000256" key="4">
    <source>
        <dbReference type="ARBA" id="ARBA00022692"/>
    </source>
</evidence>
<feature type="transmembrane region" description="Helical" evidence="7">
    <location>
        <begin position="264"/>
        <end position="285"/>
    </location>
</feature>
<feature type="transmembrane region" description="Helical" evidence="7">
    <location>
        <begin position="6"/>
        <end position="21"/>
    </location>
</feature>
<proteinExistence type="inferred from homology"/>
<keyword evidence="7" id="KW-0249">Electron transport</keyword>
<evidence type="ECO:0000256" key="1">
    <source>
        <dbReference type="ARBA" id="ARBA00003257"/>
    </source>
</evidence>
<reference evidence="9" key="1">
    <citation type="journal article" date="2014" name="Genome Biol. Evol.">
        <title>The mitochondrial genomes of the glaucophytes Gloeochaete wittrockiana and Cyanoptyche gloeocystis: multilocus phylogenetics suggests a monophyletic archaeplastida.</title>
        <authorList>
            <person name="Jackson C."/>
            <person name="Reyes-Prieto A."/>
        </authorList>
    </citation>
    <scope>NUCLEOTIDE SEQUENCE</scope>
    <source>
        <strain evidence="9">SAG 46.84</strain>
    </source>
</reference>
<dbReference type="EMBL" id="KJ867410">
    <property type="protein sequence ID" value="AIM52047.1"/>
    <property type="molecule type" value="Genomic_DNA"/>
</dbReference>
<organism evidence="9">
    <name type="scientific">Gloeochaete wittrockiana</name>
    <dbReference type="NCBI Taxonomy" id="38269"/>
    <lineage>
        <taxon>Eukaryota</taxon>
        <taxon>Glaucocystophyceae</taxon>
        <taxon>Gloeochaetales</taxon>
        <taxon>Gloeochaetaceae</taxon>
        <taxon>Gloeochaete</taxon>
    </lineage>
</organism>
<dbReference type="AlphaFoldDB" id="A0A096Y6V5"/>
<keyword evidence="7" id="KW-0520">NAD</keyword>
<feature type="transmembrane region" description="Helical" evidence="7">
    <location>
        <begin position="28"/>
        <end position="46"/>
    </location>
</feature>
<dbReference type="GO" id="GO:0008137">
    <property type="term" value="F:NADH dehydrogenase (ubiquinone) activity"/>
    <property type="evidence" value="ECO:0007669"/>
    <property type="project" value="UniProtKB-UniRule"/>
</dbReference>
<protein>
    <recommendedName>
        <fullName evidence="7">NADH-ubiquinone oxidoreductase chain 4</fullName>
        <ecNumber evidence="7">7.1.1.2</ecNumber>
    </recommendedName>
</protein>
<comment type="catalytic activity">
    <reaction evidence="7">
        <text>a ubiquinone + NADH + 5 H(+)(in) = a ubiquinol + NAD(+) + 4 H(+)(out)</text>
        <dbReference type="Rhea" id="RHEA:29091"/>
        <dbReference type="Rhea" id="RHEA-COMP:9565"/>
        <dbReference type="Rhea" id="RHEA-COMP:9566"/>
        <dbReference type="ChEBI" id="CHEBI:15378"/>
        <dbReference type="ChEBI" id="CHEBI:16389"/>
        <dbReference type="ChEBI" id="CHEBI:17976"/>
        <dbReference type="ChEBI" id="CHEBI:57540"/>
        <dbReference type="ChEBI" id="CHEBI:57945"/>
        <dbReference type="EC" id="7.1.1.2"/>
    </reaction>
</comment>
<evidence type="ECO:0000259" key="8">
    <source>
        <dbReference type="Pfam" id="PF00361"/>
    </source>
</evidence>
<evidence type="ECO:0000256" key="5">
    <source>
        <dbReference type="ARBA" id="ARBA00022989"/>
    </source>
</evidence>
<dbReference type="GO" id="GO:0048039">
    <property type="term" value="F:ubiquinone binding"/>
    <property type="evidence" value="ECO:0007669"/>
    <property type="project" value="TreeGrafter"/>
</dbReference>
<feature type="transmembrane region" description="Helical" evidence="7">
    <location>
        <begin position="352"/>
        <end position="376"/>
    </location>
</feature>
<geneLocation type="mitochondrion" evidence="9"/>
<comment type="function">
    <text evidence="7">Core subunit of the mitochondrial membrane respiratory chain NADH dehydrogenase (Complex I) which catalyzes electron transfer from NADH through the respiratory chain, using ubiquinone as an electron acceptor. Essential for the catalytic activity and assembly of complex I.</text>
</comment>
<dbReference type="GO" id="GO:0003954">
    <property type="term" value="F:NADH dehydrogenase activity"/>
    <property type="evidence" value="ECO:0007669"/>
    <property type="project" value="TreeGrafter"/>
</dbReference>
<reference evidence="9" key="2">
    <citation type="submission" date="2014-05" db="EMBL/GenBank/DDBJ databases">
        <authorList>
            <person name="Jackson C.J."/>
            <person name="Reyes-Prieto A."/>
        </authorList>
    </citation>
    <scope>NUCLEOTIDE SEQUENCE</scope>
    <source>
        <strain evidence="9">SAG 46.84</strain>
    </source>
</reference>
<dbReference type="NCBIfam" id="NF004499">
    <property type="entry name" value="PRK05846.1-3"/>
    <property type="match status" value="1"/>
</dbReference>
<gene>
    <name evidence="9" type="primary">nad4</name>
</gene>
<dbReference type="InterPro" id="IPR003918">
    <property type="entry name" value="NADH_UbQ_OxRdtase"/>
</dbReference>
<feature type="transmembrane region" description="Helical" evidence="7">
    <location>
        <begin position="78"/>
        <end position="101"/>
    </location>
</feature>
<keyword evidence="5 7" id="KW-1133">Transmembrane helix</keyword>
<evidence type="ECO:0000256" key="7">
    <source>
        <dbReference type="RuleBase" id="RU003297"/>
    </source>
</evidence>
<feature type="domain" description="NADH:quinone oxidoreductase/Mrp antiporter transmembrane" evidence="8">
    <location>
        <begin position="127"/>
        <end position="407"/>
    </location>
</feature>